<evidence type="ECO:0000313" key="1">
    <source>
        <dbReference type="EMBL" id="CAB4694456.1"/>
    </source>
</evidence>
<protein>
    <submittedName>
        <fullName evidence="1">Unannotated protein</fullName>
    </submittedName>
</protein>
<sequence>MGAMLGHTVSGFGRHGVCPQSSSQICPHENLMSEVNRAINHRHGDLRRTATGHLVQLAQTFKQVQVGSRAAIGGH</sequence>
<evidence type="ECO:0000313" key="3">
    <source>
        <dbReference type="EMBL" id="CAB5013535.1"/>
    </source>
</evidence>
<evidence type="ECO:0000313" key="2">
    <source>
        <dbReference type="EMBL" id="CAB5000183.1"/>
    </source>
</evidence>
<organism evidence="1">
    <name type="scientific">freshwater metagenome</name>
    <dbReference type="NCBI Taxonomy" id="449393"/>
    <lineage>
        <taxon>unclassified sequences</taxon>
        <taxon>metagenomes</taxon>
        <taxon>ecological metagenomes</taxon>
    </lineage>
</organism>
<dbReference type="EMBL" id="CAFBPJ010000040">
    <property type="protein sequence ID" value="CAB5013535.1"/>
    <property type="molecule type" value="Genomic_DNA"/>
</dbReference>
<dbReference type="AlphaFoldDB" id="A0A6J6P747"/>
<accession>A0A6J6P747</accession>
<dbReference type="EMBL" id="CAFBPA010000046">
    <property type="protein sequence ID" value="CAB5000183.1"/>
    <property type="molecule type" value="Genomic_DNA"/>
</dbReference>
<dbReference type="EMBL" id="CAEZXZ010000013">
    <property type="protein sequence ID" value="CAB4694456.1"/>
    <property type="molecule type" value="Genomic_DNA"/>
</dbReference>
<gene>
    <name evidence="1" type="ORF">UFOPK2625_00168</name>
    <name evidence="2" type="ORF">UFOPK4043_00444</name>
    <name evidence="3" type="ORF">UFOPK4092_00521</name>
</gene>
<proteinExistence type="predicted"/>
<name>A0A6J6P747_9ZZZZ</name>
<reference evidence="1" key="1">
    <citation type="submission" date="2020-05" db="EMBL/GenBank/DDBJ databases">
        <authorList>
            <person name="Chiriac C."/>
            <person name="Salcher M."/>
            <person name="Ghai R."/>
            <person name="Kavagutti S V."/>
        </authorList>
    </citation>
    <scope>NUCLEOTIDE SEQUENCE</scope>
</reference>